<reference evidence="1 2" key="1">
    <citation type="journal article" date="2018" name="Evol. Lett.">
        <title>Horizontal gene cluster transfer increased hallucinogenic mushroom diversity.</title>
        <authorList>
            <person name="Reynolds H.T."/>
            <person name="Vijayakumar V."/>
            <person name="Gluck-Thaler E."/>
            <person name="Korotkin H.B."/>
            <person name="Matheny P.B."/>
            <person name="Slot J.C."/>
        </authorList>
    </citation>
    <scope>NUCLEOTIDE SEQUENCE [LARGE SCALE GENOMIC DNA]</scope>
    <source>
        <strain evidence="1 2">2631</strain>
    </source>
</reference>
<dbReference type="EMBL" id="NHYD01002153">
    <property type="protein sequence ID" value="PPQ88105.1"/>
    <property type="molecule type" value="Genomic_DNA"/>
</dbReference>
<dbReference type="InParanoid" id="A0A409XBI5"/>
<dbReference type="AlphaFoldDB" id="A0A409XBI5"/>
<organism evidence="1 2">
    <name type="scientific">Psilocybe cyanescens</name>
    <dbReference type="NCBI Taxonomy" id="93625"/>
    <lineage>
        <taxon>Eukaryota</taxon>
        <taxon>Fungi</taxon>
        <taxon>Dikarya</taxon>
        <taxon>Basidiomycota</taxon>
        <taxon>Agaricomycotina</taxon>
        <taxon>Agaricomycetes</taxon>
        <taxon>Agaricomycetidae</taxon>
        <taxon>Agaricales</taxon>
        <taxon>Agaricineae</taxon>
        <taxon>Strophariaceae</taxon>
        <taxon>Psilocybe</taxon>
    </lineage>
</organism>
<accession>A0A409XBI5</accession>
<gene>
    <name evidence="1" type="ORF">CVT25_014403</name>
</gene>
<proteinExistence type="predicted"/>
<comment type="caution">
    <text evidence="1">The sequence shown here is derived from an EMBL/GenBank/DDBJ whole genome shotgun (WGS) entry which is preliminary data.</text>
</comment>
<evidence type="ECO:0000313" key="2">
    <source>
        <dbReference type="Proteomes" id="UP000283269"/>
    </source>
</evidence>
<sequence>MDKRNKELLETNPGNIDANVWRELTIHILVMEDARLTSQIPTPIDAMLTKDIPGSKASSPTDTS</sequence>
<keyword evidence="2" id="KW-1185">Reference proteome</keyword>
<name>A0A409XBI5_PSICY</name>
<evidence type="ECO:0000313" key="1">
    <source>
        <dbReference type="EMBL" id="PPQ88105.1"/>
    </source>
</evidence>
<protein>
    <submittedName>
        <fullName evidence="1">Uncharacterized protein</fullName>
    </submittedName>
</protein>
<dbReference type="Proteomes" id="UP000283269">
    <property type="component" value="Unassembled WGS sequence"/>
</dbReference>